<dbReference type="KEGG" id="scy:SCATT_43290"/>
<evidence type="ECO:0000313" key="2">
    <source>
        <dbReference type="EMBL" id="AEW96700.1"/>
    </source>
</evidence>
<dbReference type="HOGENOM" id="CLU_131550_1_2_11"/>
<dbReference type="PATRIC" id="fig|1003195.11.peg.5782"/>
<accession>G8WSZ4</accession>
<proteinExistence type="predicted"/>
<reference evidence="3" key="1">
    <citation type="submission" date="2011-12" db="EMBL/GenBank/DDBJ databases">
        <title>Complete genome sequence of Streptomyces cattleya strain DSM 46488.</title>
        <authorList>
            <person name="Ou H.-Y."/>
            <person name="Li P."/>
            <person name="Zhao C."/>
            <person name="O'Hagan D."/>
            <person name="Deng Z."/>
        </authorList>
    </citation>
    <scope>NUCLEOTIDE SEQUENCE [LARGE SCALE GENOMIC DNA]</scope>
    <source>
        <strain evidence="3">ATCC 35852 / DSM 46488 / JCM 4925 / NBRC 14057 / NRRL 8057</strain>
    </source>
</reference>
<dbReference type="STRING" id="1003195.SCATT_43290"/>
<dbReference type="InterPro" id="IPR007278">
    <property type="entry name" value="DUF397"/>
</dbReference>
<dbReference type="Pfam" id="PF04149">
    <property type="entry name" value="DUF397"/>
    <property type="match status" value="1"/>
</dbReference>
<dbReference type="EMBL" id="CP003219">
    <property type="protein sequence ID" value="AEW96700.1"/>
    <property type="molecule type" value="Genomic_DNA"/>
</dbReference>
<evidence type="ECO:0000259" key="1">
    <source>
        <dbReference type="Pfam" id="PF04149"/>
    </source>
</evidence>
<feature type="domain" description="DUF397" evidence="1">
    <location>
        <begin position="5"/>
        <end position="56"/>
    </location>
</feature>
<dbReference type="KEGG" id="sct:SCAT_4342"/>
<dbReference type="eggNOG" id="COG3039">
    <property type="taxonomic scope" value="Bacteria"/>
</dbReference>
<name>F8JSH6_STREN</name>
<dbReference type="OrthoDB" id="3436866at2"/>
<dbReference type="AlphaFoldDB" id="F8JSH6"/>
<gene>
    <name evidence="2" type="ordered locus">SCATT_43290</name>
</gene>
<keyword evidence="3" id="KW-1185">Reference proteome</keyword>
<dbReference type="Proteomes" id="UP000007842">
    <property type="component" value="Chromosome"/>
</dbReference>
<evidence type="ECO:0000313" key="3">
    <source>
        <dbReference type="Proteomes" id="UP000007842"/>
    </source>
</evidence>
<protein>
    <recommendedName>
        <fullName evidence="1">DUF397 domain-containing protein</fullName>
    </recommendedName>
</protein>
<organism evidence="2 3">
    <name type="scientific">Streptantibioticus cattleyicolor (strain ATCC 35852 / DSM 46488 / JCM 4925 / NBRC 14057 / NRRL 8057)</name>
    <name type="common">Streptomyces cattleya</name>
    <dbReference type="NCBI Taxonomy" id="1003195"/>
    <lineage>
        <taxon>Bacteria</taxon>
        <taxon>Bacillati</taxon>
        <taxon>Actinomycetota</taxon>
        <taxon>Actinomycetes</taxon>
        <taxon>Kitasatosporales</taxon>
        <taxon>Streptomycetaceae</taxon>
        <taxon>Streptantibioticus</taxon>
    </lineage>
</organism>
<accession>F8JSH6</accession>
<sequence>MTTFDWQTSSYCEEASNCLGISAPRPEAVLLRESDAPDTVLTTTPAALGAFLRAVKAGRFDARDTDA</sequence>
<dbReference type="RefSeq" id="WP_014145054.1">
    <property type="nucleotide sequence ID" value="NC_016111.1"/>
</dbReference>